<sequence>EVLSTVLAKAAAPDEDFGTRHGALLGLTALTEALCGGVRNRDGVHSTGGSADSVVRCGVSEDWEGIPEKTQTEIRQLVLKVEKQRQYRGKGGDLIRVAVCKLIQGLGELKGKCHLRCVHTPETWTCKRF</sequence>
<dbReference type="EMBL" id="AEXC02002725">
    <property type="protein sequence ID" value="KFH02983.1"/>
    <property type="molecule type" value="Genomic_DNA"/>
</dbReference>
<name>A0A086PRK1_TOXGO</name>
<protein>
    <submittedName>
        <fullName evidence="1">Putative beta-tubulin cofactor D</fullName>
    </submittedName>
</protein>
<organism evidence="1 2">
    <name type="scientific">Toxoplasma gondii MAS</name>
    <dbReference type="NCBI Taxonomy" id="943118"/>
    <lineage>
        <taxon>Eukaryota</taxon>
        <taxon>Sar</taxon>
        <taxon>Alveolata</taxon>
        <taxon>Apicomplexa</taxon>
        <taxon>Conoidasida</taxon>
        <taxon>Coccidia</taxon>
        <taxon>Eucoccidiorida</taxon>
        <taxon>Eimeriorina</taxon>
        <taxon>Sarcocystidae</taxon>
        <taxon>Toxoplasma</taxon>
    </lineage>
</organism>
<reference evidence="1 2" key="1">
    <citation type="submission" date="2014-04" db="EMBL/GenBank/DDBJ databases">
        <authorList>
            <person name="Sibley D."/>
            <person name="Venepally P."/>
            <person name="Karamycheva S."/>
            <person name="Hadjithomas M."/>
            <person name="Khan A."/>
            <person name="Brunk B."/>
            <person name="Roos D."/>
            <person name="Caler E."/>
            <person name="Lorenzi H."/>
        </authorList>
    </citation>
    <scope>NUCLEOTIDE SEQUENCE [LARGE SCALE GENOMIC DNA]</scope>
    <source>
        <strain evidence="1 2">MAS</strain>
    </source>
</reference>
<evidence type="ECO:0000313" key="1">
    <source>
        <dbReference type="EMBL" id="KFH02983.1"/>
    </source>
</evidence>
<evidence type="ECO:0000313" key="2">
    <source>
        <dbReference type="Proteomes" id="UP000028821"/>
    </source>
</evidence>
<gene>
    <name evidence="1" type="ORF">TGMAS_416900</name>
</gene>
<accession>A0A086PRK1</accession>
<feature type="non-terminal residue" evidence="1">
    <location>
        <position position="1"/>
    </location>
</feature>
<dbReference type="VEuPathDB" id="ToxoDB:TGMAS_416900"/>
<dbReference type="Proteomes" id="UP000028821">
    <property type="component" value="Unassembled WGS sequence"/>
</dbReference>
<dbReference type="AlphaFoldDB" id="A0A086PRK1"/>
<comment type="caution">
    <text evidence="1">The sequence shown here is derived from an EMBL/GenBank/DDBJ whole genome shotgun (WGS) entry which is preliminary data.</text>
</comment>
<proteinExistence type="predicted"/>